<proteinExistence type="predicted"/>
<comment type="caution">
    <text evidence="2">The sequence shown here is derived from an EMBL/GenBank/DDBJ whole genome shotgun (WGS) entry which is preliminary data.</text>
</comment>
<evidence type="ECO:0000259" key="1">
    <source>
        <dbReference type="SMART" id="SM00563"/>
    </source>
</evidence>
<reference evidence="2" key="2">
    <citation type="submission" date="2020-09" db="EMBL/GenBank/DDBJ databases">
        <authorList>
            <person name="Sun Q."/>
            <person name="Zhou Y."/>
        </authorList>
    </citation>
    <scope>NUCLEOTIDE SEQUENCE</scope>
    <source>
        <strain evidence="2">CGMCC 1.16012</strain>
    </source>
</reference>
<organism evidence="2 3">
    <name type="scientific">Actibacterium pelagium</name>
    <dbReference type="NCBI Taxonomy" id="2029103"/>
    <lineage>
        <taxon>Bacteria</taxon>
        <taxon>Pseudomonadati</taxon>
        <taxon>Pseudomonadota</taxon>
        <taxon>Alphaproteobacteria</taxon>
        <taxon>Rhodobacterales</taxon>
        <taxon>Roseobacteraceae</taxon>
        <taxon>Actibacterium</taxon>
    </lineage>
</organism>
<dbReference type="Pfam" id="PF19576">
    <property type="entry name" value="Acyltransf_2"/>
    <property type="match status" value="1"/>
</dbReference>
<dbReference type="CDD" id="cd07986">
    <property type="entry name" value="LPLAT_ACT14924-like"/>
    <property type="match status" value="1"/>
</dbReference>
<dbReference type="SMART" id="SM00563">
    <property type="entry name" value="PlsC"/>
    <property type="match status" value="1"/>
</dbReference>
<evidence type="ECO:0000313" key="2">
    <source>
        <dbReference type="EMBL" id="GGE44999.1"/>
    </source>
</evidence>
<dbReference type="SUPFAM" id="SSF69593">
    <property type="entry name" value="Glycerol-3-phosphate (1)-acyltransferase"/>
    <property type="match status" value="1"/>
</dbReference>
<name>A0A917ADH4_9RHOB</name>
<sequence length="297" mass="33358">MMTKIDEIRQEATREISYASSASSTVGQKLIRLTENATGRLSLIRRAAGYETEVAQGRDFWQVMIERYGLSMDILAGGLDNIPAEGPVILVANHPFGILDGLIMGHILSTRRGDFRILANTVFRKAEELNRIVLPISFDETREAQRVNIETRRYSLNYLSQGGAIGVFPGGTVSTSRKPFSRAMDPRWRSFTARMIAKSDATVIPIFFEGTNSRIFQLASRVSPTLRLSLLIREFGRRVDEPVKLVIGEPLDRSELQSFAGDPKALMEFLRKATYALSPVPLQSYAHGYEFEEKHKD</sequence>
<evidence type="ECO:0000313" key="3">
    <source>
        <dbReference type="Proteomes" id="UP000606730"/>
    </source>
</evidence>
<protein>
    <recommendedName>
        <fullName evidence="1">Phospholipid/glycerol acyltransferase domain-containing protein</fullName>
    </recommendedName>
</protein>
<dbReference type="GO" id="GO:0016746">
    <property type="term" value="F:acyltransferase activity"/>
    <property type="evidence" value="ECO:0007669"/>
    <property type="project" value="InterPro"/>
</dbReference>
<dbReference type="AlphaFoldDB" id="A0A917ADH4"/>
<accession>A0A917ADH4</accession>
<dbReference type="InterPro" id="IPR002123">
    <property type="entry name" value="Plipid/glycerol_acylTrfase"/>
</dbReference>
<dbReference type="InterPro" id="IPR045746">
    <property type="entry name" value="ACT14924-like_Acyltransf_dom"/>
</dbReference>
<dbReference type="EMBL" id="BMKN01000001">
    <property type="protein sequence ID" value="GGE44999.1"/>
    <property type="molecule type" value="Genomic_DNA"/>
</dbReference>
<reference evidence="2" key="1">
    <citation type="journal article" date="2014" name="Int. J. Syst. Evol. Microbiol.">
        <title>Complete genome sequence of Corynebacterium casei LMG S-19264T (=DSM 44701T), isolated from a smear-ripened cheese.</title>
        <authorList>
            <consortium name="US DOE Joint Genome Institute (JGI-PGF)"/>
            <person name="Walter F."/>
            <person name="Albersmeier A."/>
            <person name="Kalinowski J."/>
            <person name="Ruckert C."/>
        </authorList>
    </citation>
    <scope>NUCLEOTIDE SEQUENCE</scope>
    <source>
        <strain evidence="2">CGMCC 1.16012</strain>
    </source>
</reference>
<feature type="domain" description="Phospholipid/glycerol acyltransferase" evidence="1">
    <location>
        <begin position="88"/>
        <end position="211"/>
    </location>
</feature>
<dbReference type="Proteomes" id="UP000606730">
    <property type="component" value="Unassembled WGS sequence"/>
</dbReference>
<dbReference type="RefSeq" id="WP_229666110.1">
    <property type="nucleotide sequence ID" value="NZ_BMKN01000001.1"/>
</dbReference>
<keyword evidence="3" id="KW-1185">Reference proteome</keyword>
<gene>
    <name evidence="2" type="ORF">GCM10011517_10760</name>
</gene>